<evidence type="ECO:0000313" key="1">
    <source>
        <dbReference type="EMBL" id="KYO47528.1"/>
    </source>
</evidence>
<protein>
    <submittedName>
        <fullName evidence="1">Uncharacterized protein</fullName>
    </submittedName>
</protein>
<evidence type="ECO:0000313" key="2">
    <source>
        <dbReference type="Proteomes" id="UP000050525"/>
    </source>
</evidence>
<gene>
    <name evidence="1" type="ORF">Y1Q_0019652</name>
</gene>
<name>A0A151PER1_ALLMI</name>
<dbReference type="Proteomes" id="UP000050525">
    <property type="component" value="Unassembled WGS sequence"/>
</dbReference>
<keyword evidence="2" id="KW-1185">Reference proteome</keyword>
<comment type="caution">
    <text evidence="1">The sequence shown here is derived from an EMBL/GenBank/DDBJ whole genome shotgun (WGS) entry which is preliminary data.</text>
</comment>
<dbReference type="EMBL" id="AKHW03000416">
    <property type="protein sequence ID" value="KYO47528.1"/>
    <property type="molecule type" value="Genomic_DNA"/>
</dbReference>
<organism evidence="1 2">
    <name type="scientific">Alligator mississippiensis</name>
    <name type="common">American alligator</name>
    <dbReference type="NCBI Taxonomy" id="8496"/>
    <lineage>
        <taxon>Eukaryota</taxon>
        <taxon>Metazoa</taxon>
        <taxon>Chordata</taxon>
        <taxon>Craniata</taxon>
        <taxon>Vertebrata</taxon>
        <taxon>Euteleostomi</taxon>
        <taxon>Archelosauria</taxon>
        <taxon>Archosauria</taxon>
        <taxon>Crocodylia</taxon>
        <taxon>Alligatoridae</taxon>
        <taxon>Alligatorinae</taxon>
        <taxon>Alligator</taxon>
    </lineage>
</organism>
<sequence>MLASEEYEEGLHQDPFFTPVVRRSAHGAQALGAVSRQLEPACPAGGWTEQCANRHTERQPWEQLDAAQVEQTLNTKTEAIVTYSAKVFFYLLETIISFSVKTTYHVQFVD</sequence>
<accession>A0A151PER1</accession>
<reference evidence="1 2" key="1">
    <citation type="journal article" date="2012" name="Genome Biol.">
        <title>Sequencing three crocodilian genomes to illuminate the evolution of archosaurs and amniotes.</title>
        <authorList>
            <person name="St John J.A."/>
            <person name="Braun E.L."/>
            <person name="Isberg S.R."/>
            <person name="Miles L.G."/>
            <person name="Chong A.Y."/>
            <person name="Gongora J."/>
            <person name="Dalzell P."/>
            <person name="Moran C."/>
            <person name="Bed'hom B."/>
            <person name="Abzhanov A."/>
            <person name="Burgess S.C."/>
            <person name="Cooksey A.M."/>
            <person name="Castoe T.A."/>
            <person name="Crawford N.G."/>
            <person name="Densmore L.D."/>
            <person name="Drew J.C."/>
            <person name="Edwards S.V."/>
            <person name="Faircloth B.C."/>
            <person name="Fujita M.K."/>
            <person name="Greenwold M.J."/>
            <person name="Hoffmann F.G."/>
            <person name="Howard J.M."/>
            <person name="Iguchi T."/>
            <person name="Janes D.E."/>
            <person name="Khan S.Y."/>
            <person name="Kohno S."/>
            <person name="de Koning A.J."/>
            <person name="Lance S.L."/>
            <person name="McCarthy F.M."/>
            <person name="McCormack J.E."/>
            <person name="Merchant M.E."/>
            <person name="Peterson D.G."/>
            <person name="Pollock D.D."/>
            <person name="Pourmand N."/>
            <person name="Raney B.J."/>
            <person name="Roessler K.A."/>
            <person name="Sanford J.R."/>
            <person name="Sawyer R.H."/>
            <person name="Schmidt C.J."/>
            <person name="Triplett E.W."/>
            <person name="Tuberville T.D."/>
            <person name="Venegas-Anaya M."/>
            <person name="Howard J.T."/>
            <person name="Jarvis E.D."/>
            <person name="Guillette L.J.Jr."/>
            <person name="Glenn T.C."/>
            <person name="Green R.E."/>
            <person name="Ray D.A."/>
        </authorList>
    </citation>
    <scope>NUCLEOTIDE SEQUENCE [LARGE SCALE GENOMIC DNA]</scope>
    <source>
        <strain evidence="1">KSC_2009_1</strain>
    </source>
</reference>
<proteinExistence type="predicted"/>
<dbReference type="AlphaFoldDB" id="A0A151PER1"/>